<evidence type="ECO:0000256" key="9">
    <source>
        <dbReference type="ARBA" id="ARBA00023242"/>
    </source>
</evidence>
<evidence type="ECO:0000256" key="3">
    <source>
        <dbReference type="ARBA" id="ARBA00022722"/>
    </source>
</evidence>
<evidence type="ECO:0000256" key="1">
    <source>
        <dbReference type="ARBA" id="ARBA00004123"/>
    </source>
</evidence>
<sequence>MSESINQDNIQNNNQIIKNEVDDEDLMQQNILNQPEESKLDYFDLIQKDLIYSPTGGLLIMSQGTGVYKVIGEYLDTFQQGPQTVFFLLNFDERDSLKSEINEIQYYCKQHKIVDVTNMISSKRSEIYSKGGIFSISEIVLLFDLLSGSIIHSERITGFIINKIQSVRNHQENLVWLCTLLKTNNPSSIILGISECEQTLASRGLENIMRWFYLPRCFVWNMIRAEVQSDILKQPNQCEHLDTFVDMNKRMRNIDNCIKVIIILILKELKSKRNASDTTELPIFNQEEFLNSHQYILEDKIKSNKFYLKAFMNNTQYFKDAFEFKQLQKDLFQLNCVSFYKKLLYIDQNSNEDSFINRTATDKSTQKVIKELFENAQKRVYEIQKSDETLELPLLESQLNNSDRDSFQFRQKFNLNGYFDASLLQNTGKNVEQLQNDADKDLAEQNDLKRASLNSIEMADENLKGKTSSQENSQNGLNSQGFLDRSADQINLTQSIQMTSIKENIKEDETFEESKNENQLLKQDMLDVEDKHLNENSQDKFMQQMEFMRNIINQDSISLAQDMPKVGLKQNIFEDFDTDNKDAIKFELNQKVKLNLDIDPKFRCLNVILNEINEKYQNAMPINGDKFLIWIHTNDKQRVSSIQEYIQNTFLKNDPSNKLSLMKKFRQFLEEQTHRRHSYLKELIKRKKNQILEEKKECENVLLEQLFKELEYFQQIIEFEQLELNKNQNNQLNPDDNILFGSQRQLNQENKQKLDEMEKEEQKKIKENSQEDSKKQSQNDQNLEIASDEEKNNIKKIRKSDRMLADNEKELLEVKKRKLQIDEKLQKRFKMIDVNSMNVNIIDEIDQTGFVQFLSKQIMKNFEFIVNSTNKSVIRQHFLRTYRPNFVILFEPNLSIIREISVGQHLIQLNGVNPIYEIRTIMFNKSAESEKILYNSLQENQATERIVKEKNEMLSSIDEPVLRVKNITKKANTRIGGSMLQVQPAVIIDKREFRSDLPSILFHEGFKVIPIQLTTGDYILSKDIAVERKSVETPDLVNSLRNGRLYQQLLAMSKNYKKCYLLIEFSEQMPFSLESINYNNENQLSYQEQQNFNNKQPKTNTITFYLPLLVSQFDNVKIIWSKGPIYTSKIFQMLKQNQLEPNPSELLKEQEKKEKKESTIDQYIQANQDDDKYIPTQKRLFEQIKNSNEEEN</sequence>
<comment type="subcellular location">
    <subcellularLocation>
        <location evidence="1">Nucleus</location>
    </subcellularLocation>
</comment>
<dbReference type="GO" id="GO:0003697">
    <property type="term" value="F:single-stranded DNA binding"/>
    <property type="evidence" value="ECO:0007669"/>
    <property type="project" value="TreeGrafter"/>
</dbReference>
<reference evidence="14" key="1">
    <citation type="journal article" date="2006" name="PLoS Biol.">
        <title>Macronuclear genome sequence of the ciliate Tetrahymena thermophila, a model eukaryote.</title>
        <authorList>
            <person name="Eisen J.A."/>
            <person name="Coyne R.S."/>
            <person name="Wu M."/>
            <person name="Wu D."/>
            <person name="Thiagarajan M."/>
            <person name="Wortman J.R."/>
            <person name="Badger J.H."/>
            <person name="Ren Q."/>
            <person name="Amedeo P."/>
            <person name="Jones K.M."/>
            <person name="Tallon L.J."/>
            <person name="Delcher A.L."/>
            <person name="Salzberg S.L."/>
            <person name="Silva J.C."/>
            <person name="Haas B.J."/>
            <person name="Majoros W.H."/>
            <person name="Farzad M."/>
            <person name="Carlton J.M."/>
            <person name="Smith R.K. Jr."/>
            <person name="Garg J."/>
            <person name="Pearlman R.E."/>
            <person name="Karrer K.M."/>
            <person name="Sun L."/>
            <person name="Manning G."/>
            <person name="Elde N.C."/>
            <person name="Turkewitz A.P."/>
            <person name="Asai D.J."/>
            <person name="Wilkes D.E."/>
            <person name="Wang Y."/>
            <person name="Cai H."/>
            <person name="Collins K."/>
            <person name="Stewart B.A."/>
            <person name="Lee S.R."/>
            <person name="Wilamowska K."/>
            <person name="Weinberg Z."/>
            <person name="Ruzzo W.L."/>
            <person name="Wloga D."/>
            <person name="Gaertig J."/>
            <person name="Frankel J."/>
            <person name="Tsao C.-C."/>
            <person name="Gorovsky M.A."/>
            <person name="Keeling P.J."/>
            <person name="Waller R.F."/>
            <person name="Patron N.J."/>
            <person name="Cherry J.M."/>
            <person name="Stover N.A."/>
            <person name="Krieger C.J."/>
            <person name="del Toro C."/>
            <person name="Ryder H.F."/>
            <person name="Williamson S.C."/>
            <person name="Barbeau R.A."/>
            <person name="Hamilton E.P."/>
            <person name="Orias E."/>
        </authorList>
    </citation>
    <scope>NUCLEOTIDE SEQUENCE [LARGE SCALE GENOMIC DNA]</scope>
    <source>
        <strain evidence="14">SB210</strain>
    </source>
</reference>
<keyword evidence="8" id="KW-0234">DNA repair</keyword>
<evidence type="ECO:0000259" key="12">
    <source>
        <dbReference type="SMART" id="SM00891"/>
    </source>
</evidence>
<feature type="coiled-coil region" evidence="10">
    <location>
        <begin position="681"/>
        <end position="709"/>
    </location>
</feature>
<dbReference type="CDD" id="cd20078">
    <property type="entry name" value="XPF_nuclease_XPF_euk"/>
    <property type="match status" value="1"/>
</dbReference>
<evidence type="ECO:0000313" key="13">
    <source>
        <dbReference type="EMBL" id="EWS75967.1"/>
    </source>
</evidence>
<dbReference type="STRING" id="312017.W7XE74"/>
<keyword evidence="3" id="KW-0540">Nuclease</keyword>
<dbReference type="FunFam" id="3.40.50.10130:FF:000002">
    <property type="entry name" value="DNA repair endonuclease XPF"/>
    <property type="match status" value="1"/>
</dbReference>
<gene>
    <name evidence="13" type="ORF">TTHERM_000160559</name>
</gene>
<keyword evidence="6" id="KW-0378">Hydrolase</keyword>
<dbReference type="SMART" id="SM00891">
    <property type="entry name" value="ERCC4"/>
    <property type="match status" value="1"/>
</dbReference>
<feature type="compositionally biased region" description="Basic and acidic residues" evidence="11">
    <location>
        <begin position="750"/>
        <end position="777"/>
    </location>
</feature>
<keyword evidence="5" id="KW-0227">DNA damage</keyword>
<dbReference type="PANTHER" id="PTHR10150">
    <property type="entry name" value="DNA REPAIR ENDONUCLEASE XPF"/>
    <property type="match status" value="1"/>
</dbReference>
<dbReference type="EMBL" id="GG662820">
    <property type="protein sequence ID" value="EWS75967.1"/>
    <property type="molecule type" value="Genomic_DNA"/>
</dbReference>
<evidence type="ECO:0000256" key="6">
    <source>
        <dbReference type="ARBA" id="ARBA00022801"/>
    </source>
</evidence>
<feature type="region of interest" description="Disordered" evidence="11">
    <location>
        <begin position="749"/>
        <end position="800"/>
    </location>
</feature>
<dbReference type="OrthoDB" id="361020at2759"/>
<dbReference type="GO" id="GO:0000724">
    <property type="term" value="P:double-strand break repair via homologous recombination"/>
    <property type="evidence" value="ECO:0007669"/>
    <property type="project" value="TreeGrafter"/>
</dbReference>
<proteinExistence type="inferred from homology"/>
<evidence type="ECO:0000256" key="10">
    <source>
        <dbReference type="SAM" id="Coils"/>
    </source>
</evidence>
<dbReference type="Pfam" id="PF02732">
    <property type="entry name" value="ERCC4"/>
    <property type="match status" value="1"/>
</dbReference>
<protein>
    <recommendedName>
        <fullName evidence="12">ERCC4 domain-containing protein</fullName>
    </recommendedName>
</protein>
<dbReference type="GO" id="GO:0000712">
    <property type="term" value="P:resolution of meiotic recombination intermediates"/>
    <property type="evidence" value="ECO:0007669"/>
    <property type="project" value="TreeGrafter"/>
</dbReference>
<dbReference type="Proteomes" id="UP000009168">
    <property type="component" value="Unassembled WGS sequence"/>
</dbReference>
<dbReference type="PANTHER" id="PTHR10150:SF0">
    <property type="entry name" value="DNA REPAIR ENDONUCLEASE XPF"/>
    <property type="match status" value="1"/>
</dbReference>
<feature type="region of interest" description="Disordered" evidence="11">
    <location>
        <begin position="462"/>
        <end position="481"/>
    </location>
</feature>
<dbReference type="InParanoid" id="W7XE74"/>
<dbReference type="KEGG" id="tet:TTHERM_000160559"/>
<dbReference type="RefSeq" id="XP_012651485.1">
    <property type="nucleotide sequence ID" value="XM_012796031.1"/>
</dbReference>
<dbReference type="GeneID" id="24437613"/>
<accession>W7XE74</accession>
<organism evidence="13 14">
    <name type="scientific">Tetrahymena thermophila (strain SB210)</name>
    <dbReference type="NCBI Taxonomy" id="312017"/>
    <lineage>
        <taxon>Eukaryota</taxon>
        <taxon>Sar</taxon>
        <taxon>Alveolata</taxon>
        <taxon>Ciliophora</taxon>
        <taxon>Intramacronucleata</taxon>
        <taxon>Oligohymenophorea</taxon>
        <taxon>Hymenostomatida</taxon>
        <taxon>Tetrahymenina</taxon>
        <taxon>Tetrahymenidae</taxon>
        <taxon>Tetrahymena</taxon>
    </lineage>
</organism>
<dbReference type="Gene3D" id="3.40.50.10130">
    <property type="match status" value="1"/>
</dbReference>
<evidence type="ECO:0000256" key="7">
    <source>
        <dbReference type="ARBA" id="ARBA00023125"/>
    </source>
</evidence>
<evidence type="ECO:0000256" key="5">
    <source>
        <dbReference type="ARBA" id="ARBA00022763"/>
    </source>
</evidence>
<evidence type="ECO:0000256" key="2">
    <source>
        <dbReference type="ARBA" id="ARBA00010015"/>
    </source>
</evidence>
<keyword evidence="7" id="KW-0238">DNA-binding</keyword>
<dbReference type="GO" id="GO:0000110">
    <property type="term" value="C:nucleotide-excision repair factor 1 complex"/>
    <property type="evidence" value="ECO:0007669"/>
    <property type="project" value="TreeGrafter"/>
</dbReference>
<dbReference type="GO" id="GO:0000014">
    <property type="term" value="F:single-stranded DNA endodeoxyribonuclease activity"/>
    <property type="evidence" value="ECO:0007669"/>
    <property type="project" value="TreeGrafter"/>
</dbReference>
<evidence type="ECO:0000256" key="8">
    <source>
        <dbReference type="ARBA" id="ARBA00023204"/>
    </source>
</evidence>
<evidence type="ECO:0000256" key="4">
    <source>
        <dbReference type="ARBA" id="ARBA00022759"/>
    </source>
</evidence>
<keyword evidence="4" id="KW-0255">Endonuclease</keyword>
<dbReference type="SUPFAM" id="SSF52980">
    <property type="entry name" value="Restriction endonuclease-like"/>
    <property type="match status" value="1"/>
</dbReference>
<keyword evidence="9" id="KW-0539">Nucleus</keyword>
<dbReference type="InterPro" id="IPR011335">
    <property type="entry name" value="Restrct_endonuc-II-like"/>
</dbReference>
<feature type="domain" description="ERCC4" evidence="12">
    <location>
        <begin position="985"/>
        <end position="1067"/>
    </location>
</feature>
<keyword evidence="10" id="KW-0175">Coiled coil</keyword>
<evidence type="ECO:0000256" key="11">
    <source>
        <dbReference type="SAM" id="MobiDB-lite"/>
    </source>
</evidence>
<feature type="compositionally biased region" description="Polar residues" evidence="11">
    <location>
        <begin position="465"/>
        <end position="481"/>
    </location>
</feature>
<comment type="similarity">
    <text evidence="2">Belongs to the XPF family.</text>
</comment>
<dbReference type="GO" id="GO:1901255">
    <property type="term" value="P:nucleotide-excision repair involved in interstrand cross-link repair"/>
    <property type="evidence" value="ECO:0007669"/>
    <property type="project" value="TreeGrafter"/>
</dbReference>
<name>W7XE74_TETTS</name>
<dbReference type="GO" id="GO:0003684">
    <property type="term" value="F:damaged DNA binding"/>
    <property type="evidence" value="ECO:0007669"/>
    <property type="project" value="TreeGrafter"/>
</dbReference>
<keyword evidence="14" id="KW-1185">Reference proteome</keyword>
<dbReference type="InterPro" id="IPR047520">
    <property type="entry name" value="XPF_nuclease"/>
</dbReference>
<dbReference type="InterPro" id="IPR006166">
    <property type="entry name" value="ERCC4_domain"/>
</dbReference>
<feature type="coiled-coil region" evidence="10">
    <location>
        <begin position="424"/>
        <end position="451"/>
    </location>
</feature>
<evidence type="ECO:0000313" key="14">
    <source>
        <dbReference type="Proteomes" id="UP000009168"/>
    </source>
</evidence>
<dbReference type="AlphaFoldDB" id="W7XE74"/>